<gene>
    <name evidence="1" type="ORF">GLV81_02390</name>
</gene>
<dbReference type="KEGG" id="fls:GLV81_02390"/>
<dbReference type="InterPro" id="IPR016024">
    <property type="entry name" value="ARM-type_fold"/>
</dbReference>
<proteinExistence type="predicted"/>
<dbReference type="Proteomes" id="UP000426027">
    <property type="component" value="Chromosome"/>
</dbReference>
<evidence type="ECO:0008006" key="3">
    <source>
        <dbReference type="Google" id="ProtNLM"/>
    </source>
</evidence>
<evidence type="ECO:0000313" key="2">
    <source>
        <dbReference type="Proteomes" id="UP000426027"/>
    </source>
</evidence>
<keyword evidence="2" id="KW-1185">Reference proteome</keyword>
<reference evidence="1 2" key="1">
    <citation type="submission" date="2019-11" db="EMBL/GenBank/DDBJ databases">
        <authorList>
            <person name="Im W.T."/>
        </authorList>
    </citation>
    <scope>NUCLEOTIDE SEQUENCE [LARGE SCALE GENOMIC DNA]</scope>
    <source>
        <strain evidence="1 2">SB-02</strain>
    </source>
</reference>
<dbReference type="EMBL" id="CP046566">
    <property type="protein sequence ID" value="QGW27107.1"/>
    <property type="molecule type" value="Genomic_DNA"/>
</dbReference>
<name>A0A6I6G4T5_9BACT</name>
<organism evidence="1 2">
    <name type="scientific">Phnomibacter ginsenosidimutans</name>
    <dbReference type="NCBI Taxonomy" id="2676868"/>
    <lineage>
        <taxon>Bacteria</taxon>
        <taxon>Pseudomonadati</taxon>
        <taxon>Bacteroidota</taxon>
        <taxon>Chitinophagia</taxon>
        <taxon>Chitinophagales</taxon>
        <taxon>Chitinophagaceae</taxon>
        <taxon>Phnomibacter</taxon>
    </lineage>
</organism>
<protein>
    <recommendedName>
        <fullName evidence="3">Condensin complex subunit 1 C-terminal domain-containing protein</fullName>
    </recommendedName>
</protein>
<sequence length="116" mass="13384">MSYVAEAHPQLAIPHLPALIHLLHQPNIHNGITRNIVRLLQFVPIPEPLHGEVMDRCFRYIENLQEKPAIKAFALTVLHNLSQHYPEIVPEIKAIIADRLDYETPAFKVRAKIFLR</sequence>
<dbReference type="AlphaFoldDB" id="A0A6I6G4T5"/>
<evidence type="ECO:0000313" key="1">
    <source>
        <dbReference type="EMBL" id="QGW27107.1"/>
    </source>
</evidence>
<accession>A0A6I6G4T5</accession>
<dbReference type="SUPFAM" id="SSF48371">
    <property type="entry name" value="ARM repeat"/>
    <property type="match status" value="1"/>
</dbReference>